<feature type="transmembrane region" description="Helical" evidence="6">
    <location>
        <begin position="77"/>
        <end position="103"/>
    </location>
</feature>
<feature type="transmembrane region" description="Helical" evidence="6">
    <location>
        <begin position="189"/>
        <end position="206"/>
    </location>
</feature>
<feature type="transmembrane region" description="Helical" evidence="6">
    <location>
        <begin position="446"/>
        <end position="464"/>
    </location>
</feature>
<evidence type="ECO:0000313" key="8">
    <source>
        <dbReference type="Proteomes" id="UP000287701"/>
    </source>
</evidence>
<dbReference type="GO" id="GO:0005886">
    <property type="term" value="C:plasma membrane"/>
    <property type="evidence" value="ECO:0007669"/>
    <property type="project" value="UniProtKB-SubCell"/>
</dbReference>
<gene>
    <name evidence="7" type="ORF">EQP59_01885</name>
</gene>
<proteinExistence type="predicted"/>
<keyword evidence="3 6" id="KW-0812">Transmembrane</keyword>
<keyword evidence="4 6" id="KW-1133">Transmembrane helix</keyword>
<keyword evidence="2" id="KW-1003">Cell membrane</keyword>
<comment type="subcellular location">
    <subcellularLocation>
        <location evidence="1">Cell membrane</location>
        <topology evidence="1">Multi-pass membrane protein</topology>
    </subcellularLocation>
</comment>
<feature type="transmembrane region" description="Helical" evidence="6">
    <location>
        <begin position="218"/>
        <end position="234"/>
    </location>
</feature>
<feature type="transmembrane region" description="Helical" evidence="6">
    <location>
        <begin position="388"/>
        <end position="410"/>
    </location>
</feature>
<name>A0A410JPX7_ORNRH</name>
<reference evidence="7 8" key="1">
    <citation type="submission" date="2019-01" db="EMBL/GenBank/DDBJ databases">
        <title>Whole Genome of Ornithobacterium rhinotracheale FARPER-174b.</title>
        <authorList>
            <person name="Tataje-Lavanda L.A."/>
            <person name="Montalvan A."/>
            <person name="Montesinos R."/>
            <person name="Zimic M."/>
            <person name="Fernandez-Sanchez M."/>
            <person name="Fernandez-Diaz M."/>
        </authorList>
    </citation>
    <scope>NUCLEOTIDE SEQUENCE [LARGE SCALE GENOMIC DNA]</scope>
    <source>
        <strain evidence="7 8">FARPER-174b</strain>
    </source>
</reference>
<feature type="transmembrane region" description="Helical" evidence="6">
    <location>
        <begin position="422"/>
        <end position="440"/>
    </location>
</feature>
<protein>
    <submittedName>
        <fullName evidence="7">Polysaccharide biosynthesis protein</fullName>
    </submittedName>
</protein>
<feature type="transmembrane region" description="Helical" evidence="6">
    <location>
        <begin position="148"/>
        <end position="169"/>
    </location>
</feature>
<keyword evidence="5 6" id="KW-0472">Membrane</keyword>
<dbReference type="AlphaFoldDB" id="A0A410JPX7"/>
<evidence type="ECO:0000256" key="2">
    <source>
        <dbReference type="ARBA" id="ARBA00022475"/>
    </source>
</evidence>
<evidence type="ECO:0000256" key="5">
    <source>
        <dbReference type="ARBA" id="ARBA00023136"/>
    </source>
</evidence>
<dbReference type="PANTHER" id="PTHR30250:SF11">
    <property type="entry name" value="O-ANTIGEN TRANSPORTER-RELATED"/>
    <property type="match status" value="1"/>
</dbReference>
<feature type="transmembrane region" description="Helical" evidence="6">
    <location>
        <begin position="296"/>
        <end position="315"/>
    </location>
</feature>
<evidence type="ECO:0000256" key="1">
    <source>
        <dbReference type="ARBA" id="ARBA00004651"/>
    </source>
</evidence>
<dbReference type="Proteomes" id="UP000287701">
    <property type="component" value="Chromosome"/>
</dbReference>
<feature type="transmembrane region" description="Helical" evidence="6">
    <location>
        <begin position="327"/>
        <end position="351"/>
    </location>
</feature>
<feature type="transmembrane region" description="Helical" evidence="6">
    <location>
        <begin position="254"/>
        <end position="275"/>
    </location>
</feature>
<feature type="transmembrane region" description="Helical" evidence="6">
    <location>
        <begin position="363"/>
        <end position="382"/>
    </location>
</feature>
<organism evidence="7 8">
    <name type="scientific">Ornithobacterium rhinotracheale</name>
    <dbReference type="NCBI Taxonomy" id="28251"/>
    <lineage>
        <taxon>Bacteria</taxon>
        <taxon>Pseudomonadati</taxon>
        <taxon>Bacteroidota</taxon>
        <taxon>Flavobacteriia</taxon>
        <taxon>Flavobacteriales</taxon>
        <taxon>Weeksellaceae</taxon>
        <taxon>Ornithobacterium</taxon>
    </lineage>
</organism>
<feature type="transmembrane region" description="Helical" evidence="6">
    <location>
        <begin position="12"/>
        <end position="31"/>
    </location>
</feature>
<dbReference type="RefSeq" id="WP_128500698.1">
    <property type="nucleotide sequence ID" value="NZ_CP035107.1"/>
</dbReference>
<evidence type="ECO:0000313" key="7">
    <source>
        <dbReference type="EMBL" id="QAR30195.1"/>
    </source>
</evidence>
<evidence type="ECO:0000256" key="4">
    <source>
        <dbReference type="ARBA" id="ARBA00022989"/>
    </source>
</evidence>
<dbReference type="InterPro" id="IPR002797">
    <property type="entry name" value="Polysacc_synth"/>
</dbReference>
<dbReference type="PANTHER" id="PTHR30250">
    <property type="entry name" value="PST FAMILY PREDICTED COLANIC ACID TRANSPORTER"/>
    <property type="match status" value="1"/>
</dbReference>
<accession>A0A410JPX7</accession>
<dbReference type="OrthoDB" id="9814608at2"/>
<dbReference type="Pfam" id="PF01943">
    <property type="entry name" value="Polysacc_synt"/>
    <property type="match status" value="1"/>
</dbReference>
<evidence type="ECO:0000256" key="6">
    <source>
        <dbReference type="SAM" id="Phobius"/>
    </source>
</evidence>
<evidence type="ECO:0000256" key="3">
    <source>
        <dbReference type="ARBA" id="ARBA00022692"/>
    </source>
</evidence>
<dbReference type="EMBL" id="CP035107">
    <property type="protein sequence ID" value="QAR30195.1"/>
    <property type="molecule type" value="Genomic_DNA"/>
</dbReference>
<dbReference type="InterPro" id="IPR050833">
    <property type="entry name" value="Poly_Biosynth_Transport"/>
</dbReference>
<sequence>MYKRLISETVIYGIGAILPRVINFALTPYYIKELDTIEYAAFTNLYALISFVNIVLTFGFETAFFRFAAEPDQKMKALSTSSIFLFFNALLFLIICMVFDQGIANMLDFSSHPEYIRWFGWIAFFDTLCVIPFAWLRFNNRPIRYSAVRVTSSIVQTLLVLSLFIVIPLEVSYSFGLRDKVSFPFFSNLFGSLISFLLLSPIVAKVNFKFDIVLFKRMIKYAYPVMLAGLAFMVNENLDKAMQRFVISDTHAGAYGGCYKLAVLMTLFVTAYRLGVEPFFFKQMKKADARKTYARVTEYFVIAASFAALALIANIDWLKELFIRDRAYWVAIDIVPIIVIANLFFGIYYNMSTWYKVTDRTQMGTLISWAGAGVTILMNLLLLPYFGFMISAWATLLAYFVMMCLSYILGQKYYTIPYRMKKILLYLGLCIAFSVISYVVFSANFWISNLLLIIYGGIIFVIEYKTLQLKLNR</sequence>
<feature type="transmembrane region" description="Helical" evidence="6">
    <location>
        <begin position="43"/>
        <end position="65"/>
    </location>
</feature>
<feature type="transmembrane region" description="Helical" evidence="6">
    <location>
        <begin position="115"/>
        <end position="136"/>
    </location>
</feature>